<dbReference type="EMBL" id="AWGJ01000002">
    <property type="protein sequence ID" value="ODN82918.1"/>
    <property type="molecule type" value="Genomic_DNA"/>
</dbReference>
<dbReference type="Gene3D" id="2.130.10.10">
    <property type="entry name" value="YVTN repeat-like/Quinoprotein amine dehydrogenase"/>
    <property type="match status" value="1"/>
</dbReference>
<feature type="repeat" description="WD" evidence="3">
    <location>
        <begin position="622"/>
        <end position="663"/>
    </location>
</feature>
<feature type="region of interest" description="Disordered" evidence="4">
    <location>
        <begin position="1"/>
        <end position="32"/>
    </location>
</feature>
<evidence type="ECO:0000313" key="7">
    <source>
        <dbReference type="Proteomes" id="UP000094065"/>
    </source>
</evidence>
<feature type="region of interest" description="Disordered" evidence="4">
    <location>
        <begin position="984"/>
        <end position="1022"/>
    </location>
</feature>
<dbReference type="RefSeq" id="XP_018996917.1">
    <property type="nucleotide sequence ID" value="XM_019134490.1"/>
</dbReference>
<dbReference type="PANTHER" id="PTHR19849">
    <property type="entry name" value="PHOSPHOLIPASE A-2-ACTIVATING PROTEIN"/>
    <property type="match status" value="1"/>
</dbReference>
<evidence type="ECO:0000256" key="2">
    <source>
        <dbReference type="ARBA" id="ARBA00022737"/>
    </source>
</evidence>
<feature type="domain" description="F-box" evidence="5">
    <location>
        <begin position="292"/>
        <end position="339"/>
    </location>
</feature>
<dbReference type="SMART" id="SM00320">
    <property type="entry name" value="WD40"/>
    <property type="match status" value="8"/>
</dbReference>
<feature type="compositionally biased region" description="Low complexity" evidence="4">
    <location>
        <begin position="917"/>
        <end position="933"/>
    </location>
</feature>
<dbReference type="PROSITE" id="PS50082">
    <property type="entry name" value="WD_REPEATS_2"/>
    <property type="match status" value="6"/>
</dbReference>
<evidence type="ECO:0000256" key="1">
    <source>
        <dbReference type="ARBA" id="ARBA00022574"/>
    </source>
</evidence>
<dbReference type="InterPro" id="IPR019775">
    <property type="entry name" value="WD40_repeat_CS"/>
</dbReference>
<accession>A0A1E3I332</accession>
<evidence type="ECO:0000256" key="3">
    <source>
        <dbReference type="PROSITE-ProRule" id="PRU00221"/>
    </source>
</evidence>
<keyword evidence="1 3" id="KW-0853">WD repeat</keyword>
<dbReference type="PROSITE" id="PS50181">
    <property type="entry name" value="FBOX"/>
    <property type="match status" value="1"/>
</dbReference>
<dbReference type="InterPro" id="IPR036047">
    <property type="entry name" value="F-box-like_dom_sf"/>
</dbReference>
<keyword evidence="2" id="KW-0677">Repeat</keyword>
<dbReference type="SMART" id="SM00256">
    <property type="entry name" value="FBOX"/>
    <property type="match status" value="1"/>
</dbReference>
<dbReference type="GeneID" id="30152476"/>
<dbReference type="Proteomes" id="UP000094065">
    <property type="component" value="Unassembled WGS sequence"/>
</dbReference>
<feature type="region of interest" description="Disordered" evidence="4">
    <location>
        <begin position="820"/>
        <end position="970"/>
    </location>
</feature>
<dbReference type="InterPro" id="IPR036322">
    <property type="entry name" value="WD40_repeat_dom_sf"/>
</dbReference>
<dbReference type="GO" id="GO:0005737">
    <property type="term" value="C:cytoplasm"/>
    <property type="evidence" value="ECO:0007669"/>
    <property type="project" value="TreeGrafter"/>
</dbReference>
<feature type="repeat" description="WD" evidence="3">
    <location>
        <begin position="528"/>
        <end position="550"/>
    </location>
</feature>
<dbReference type="InterPro" id="IPR001810">
    <property type="entry name" value="F-box_dom"/>
</dbReference>
<reference evidence="6 7" key="1">
    <citation type="submission" date="2016-06" db="EMBL/GenBank/DDBJ databases">
        <title>Evolution of pathogenesis and genome organization in the Tremellales.</title>
        <authorList>
            <person name="Cuomo C."/>
            <person name="Litvintseva A."/>
            <person name="Heitman J."/>
            <person name="Chen Y."/>
            <person name="Sun S."/>
            <person name="Springer D."/>
            <person name="Dromer F."/>
            <person name="Young S."/>
            <person name="Zeng Q."/>
            <person name="Chapman S."/>
            <person name="Gujja S."/>
            <person name="Saif S."/>
            <person name="Birren B."/>
        </authorList>
    </citation>
    <scope>NUCLEOTIDE SEQUENCE [LARGE SCALE GENOMIC DNA]</scope>
    <source>
        <strain evidence="6 7">CBS 6039</strain>
    </source>
</reference>
<feature type="region of interest" description="Disordered" evidence="4">
    <location>
        <begin position="159"/>
        <end position="190"/>
    </location>
</feature>
<organism evidence="6 7">
    <name type="scientific">Cryptococcus amylolentus CBS 6039</name>
    <dbReference type="NCBI Taxonomy" id="1295533"/>
    <lineage>
        <taxon>Eukaryota</taxon>
        <taxon>Fungi</taxon>
        <taxon>Dikarya</taxon>
        <taxon>Basidiomycota</taxon>
        <taxon>Agaricomycotina</taxon>
        <taxon>Tremellomycetes</taxon>
        <taxon>Tremellales</taxon>
        <taxon>Cryptococcaceae</taxon>
        <taxon>Cryptococcus</taxon>
    </lineage>
</organism>
<dbReference type="OrthoDB" id="190105at2759"/>
<dbReference type="SUPFAM" id="SSF50978">
    <property type="entry name" value="WD40 repeat-like"/>
    <property type="match status" value="1"/>
</dbReference>
<dbReference type="GO" id="GO:0005634">
    <property type="term" value="C:nucleus"/>
    <property type="evidence" value="ECO:0007669"/>
    <property type="project" value="TreeGrafter"/>
</dbReference>
<dbReference type="RefSeq" id="XP_018996918.1">
    <property type="nucleotide sequence ID" value="XM_019134491.1"/>
</dbReference>
<name>A0A1E3I332_9TREE</name>
<proteinExistence type="predicted"/>
<feature type="region of interest" description="Disordered" evidence="4">
    <location>
        <begin position="206"/>
        <end position="236"/>
    </location>
</feature>
<protein>
    <recommendedName>
        <fullName evidence="5">F-box domain-containing protein</fullName>
    </recommendedName>
</protein>
<feature type="repeat" description="WD" evidence="3">
    <location>
        <begin position="582"/>
        <end position="621"/>
    </location>
</feature>
<dbReference type="SUPFAM" id="SSF81383">
    <property type="entry name" value="F-box domain"/>
    <property type="match status" value="1"/>
</dbReference>
<evidence type="ECO:0000259" key="5">
    <source>
        <dbReference type="PROSITE" id="PS50181"/>
    </source>
</evidence>
<dbReference type="PANTHER" id="PTHR19849:SF1">
    <property type="entry name" value="F-BOX_WD REPEAT-CONTAINING PROTEIN 7"/>
    <property type="match status" value="1"/>
</dbReference>
<feature type="repeat" description="WD" evidence="3">
    <location>
        <begin position="664"/>
        <end position="694"/>
    </location>
</feature>
<evidence type="ECO:0000313" key="6">
    <source>
        <dbReference type="EMBL" id="ODN82918.1"/>
    </source>
</evidence>
<dbReference type="Pfam" id="PF12937">
    <property type="entry name" value="F-box-like"/>
    <property type="match status" value="1"/>
</dbReference>
<dbReference type="STRING" id="1295533.A0A1E3I332"/>
<dbReference type="PROSITE" id="PS50294">
    <property type="entry name" value="WD_REPEATS_REGION"/>
    <property type="match status" value="4"/>
</dbReference>
<dbReference type="EMBL" id="AWGJ01000002">
    <property type="protein sequence ID" value="ODN82917.1"/>
    <property type="molecule type" value="Genomic_DNA"/>
</dbReference>
<keyword evidence="7" id="KW-1185">Reference proteome</keyword>
<evidence type="ECO:0000256" key="4">
    <source>
        <dbReference type="SAM" id="MobiDB-lite"/>
    </source>
</evidence>
<dbReference type="InterPro" id="IPR015943">
    <property type="entry name" value="WD40/YVTN_repeat-like_dom_sf"/>
</dbReference>
<dbReference type="Pfam" id="PF00400">
    <property type="entry name" value="WD40"/>
    <property type="match status" value="7"/>
</dbReference>
<dbReference type="PRINTS" id="PR00320">
    <property type="entry name" value="GPROTEINBRPT"/>
</dbReference>
<feature type="region of interest" description="Disordered" evidence="4">
    <location>
        <begin position="374"/>
        <end position="396"/>
    </location>
</feature>
<feature type="compositionally biased region" description="Acidic residues" evidence="4">
    <location>
        <begin position="1008"/>
        <end position="1022"/>
    </location>
</feature>
<gene>
    <name evidence="6" type="ORF">L202_01167</name>
</gene>
<dbReference type="Gene3D" id="1.20.1280.50">
    <property type="match status" value="1"/>
</dbReference>
<dbReference type="GO" id="GO:0043130">
    <property type="term" value="F:ubiquitin binding"/>
    <property type="evidence" value="ECO:0007669"/>
    <property type="project" value="TreeGrafter"/>
</dbReference>
<sequence length="1022" mass="112637">MQRTPNTMAYNDPPQTGGRGPSSGVSWTTDGPSLRMEDAVVETVVTHTTRTTTSFQPISLPRVSSPTNLRLPDHLSSETYPLADQSAPADLRIFTMTLGGRRVVVQDDSAGAVESEISGPGWTRKLGSSRAIPVQSSTEEVVDEEVGFLQALNQIKGKDKKRNFSAESVRDAPTPPITGDEAARHSPPRKKARGLEEINIPHHQSGRALLSPLPSPDHAATTLGSSTPSSIPPPNLGSGSELAALFSLPSLASHFDQLPDRLQQHFLMHLLRRSRMPTIQRISSFISTVLRRDFITQLPHEVAIHILRHVDGKSLANASRVCKRWKRVIDNERGVWKQRLLDERLWSGFGTEESEEMLIRERYEAMDLHEQFVERSQSDEDDRLSPQASRRSLSDRPTPLKHVYRRRYQEQRDWIHTKPEHNSFIGHGPNVVTCLQFDDDKIVSASDDSSINVYNTSDGQLRRRLDGHEGGVWTLQYKDNTLVSGSTDRTVRIWDLEELRMTHVFNGHTSTVRCLRIVDPVWEEETQSYQPPVPMIVTGSRDATLRVWKLPQKDDPMYEGSLNPETAEQASPEQNPFHVHLLEGHSLAVRAIAAHGRICVSGAYDMSVRVWDIVTGTSLHHLTGHESKVYSIVYDPYRKRCASGSMDNTVKVWDVVSGECLHTLQGHTSLVGLLGLSPNYLVSAAADSSLRIWDPSSCEMENVLTSTGGAITCFQHDEVKVVSGSDGTLKLWDIKTGTFVRDLVVGISSVWQVAFNGNLLVAASNRNSQTVFDVFRFGQPSDHPVDDSSLDNLQPPRWERWAIAERKAAEEAKWATKLVPSKGHGKGFSKGKDIMQPGGSSSMGWDLASKSPTRQKGRMWSGFSTNDETTPIPREQSHPSASIAPFDDAPEYDPGHWLHPSTSFNLSARDASPTPVAGSSRGRSRGTSSRSAAQVAETSLTQREGRRSSIAAGTSQGRGGGSSTSCLPGYVASNRSQYTQAALDNSLGSGLGGNEEEFYGTEENGAMDAEDQVMEDVGEEEE</sequence>
<dbReference type="GO" id="GO:0010992">
    <property type="term" value="P:ubiquitin recycling"/>
    <property type="evidence" value="ECO:0007669"/>
    <property type="project" value="TreeGrafter"/>
</dbReference>
<dbReference type="InterPro" id="IPR020472">
    <property type="entry name" value="WD40_PAC1"/>
</dbReference>
<comment type="caution">
    <text evidence="6">The sequence shown here is derived from an EMBL/GenBank/DDBJ whole genome shotgun (WGS) entry which is preliminary data.</text>
</comment>
<dbReference type="AlphaFoldDB" id="A0A1E3I332"/>
<dbReference type="GO" id="GO:0043161">
    <property type="term" value="P:proteasome-mediated ubiquitin-dependent protein catabolic process"/>
    <property type="evidence" value="ECO:0007669"/>
    <property type="project" value="TreeGrafter"/>
</dbReference>
<dbReference type="InterPro" id="IPR001680">
    <property type="entry name" value="WD40_rpt"/>
</dbReference>
<dbReference type="CDD" id="cd00200">
    <property type="entry name" value="WD40"/>
    <property type="match status" value="1"/>
</dbReference>
<feature type="repeat" description="WD" evidence="3">
    <location>
        <begin position="465"/>
        <end position="504"/>
    </location>
</feature>
<dbReference type="PROSITE" id="PS00678">
    <property type="entry name" value="WD_REPEATS_1"/>
    <property type="match status" value="3"/>
</dbReference>
<feature type="repeat" description="WD" evidence="3">
    <location>
        <begin position="721"/>
        <end position="742"/>
    </location>
</feature>